<evidence type="ECO:0000259" key="5">
    <source>
        <dbReference type="Pfam" id="PF00501"/>
    </source>
</evidence>
<keyword evidence="2" id="KW-0436">Ligase</keyword>
<dbReference type="GeneID" id="43581494"/>
<keyword evidence="3" id="KW-0276">Fatty acid metabolism</keyword>
<evidence type="ECO:0000256" key="3">
    <source>
        <dbReference type="ARBA" id="ARBA00022832"/>
    </source>
</evidence>
<reference evidence="7 8" key="1">
    <citation type="submission" date="2019-09" db="EMBL/GenBank/DDBJ databases">
        <authorList>
            <person name="Brejova B."/>
        </authorList>
    </citation>
    <scope>NUCLEOTIDE SEQUENCE [LARGE SCALE GENOMIC DNA]</scope>
</reference>
<gene>
    <name evidence="7" type="ORF">SAPINGB_P002676</name>
</gene>
<dbReference type="Gene3D" id="3.30.300.30">
    <property type="match status" value="1"/>
</dbReference>
<accession>A0A5E8BHB4</accession>
<dbReference type="InterPro" id="IPR042099">
    <property type="entry name" value="ANL_N_sf"/>
</dbReference>
<dbReference type="SUPFAM" id="SSF56801">
    <property type="entry name" value="Acetyl-CoA synthetase-like"/>
    <property type="match status" value="1"/>
</dbReference>
<dbReference type="RefSeq" id="XP_031853285.1">
    <property type="nucleotide sequence ID" value="XM_031997394.1"/>
</dbReference>
<dbReference type="GO" id="GO:0016874">
    <property type="term" value="F:ligase activity"/>
    <property type="evidence" value="ECO:0007669"/>
    <property type="project" value="UniProtKB-KW"/>
</dbReference>
<dbReference type="OrthoDB" id="1882297at2759"/>
<evidence type="ECO:0000256" key="4">
    <source>
        <dbReference type="ARBA" id="ARBA00023098"/>
    </source>
</evidence>
<dbReference type="AlphaFoldDB" id="A0A5E8BHB4"/>
<dbReference type="PANTHER" id="PTHR43859">
    <property type="entry name" value="ACYL-ACTIVATING ENZYME"/>
    <property type="match status" value="1"/>
</dbReference>
<keyword evidence="4" id="KW-0443">Lipid metabolism</keyword>
<keyword evidence="8" id="KW-1185">Reference proteome</keyword>
<evidence type="ECO:0000313" key="8">
    <source>
        <dbReference type="Proteomes" id="UP000398389"/>
    </source>
</evidence>
<dbReference type="Gene3D" id="3.40.50.12780">
    <property type="entry name" value="N-terminal domain of ligase-like"/>
    <property type="match status" value="1"/>
</dbReference>
<dbReference type="InterPro" id="IPR000873">
    <property type="entry name" value="AMP-dep_synth/lig_dom"/>
</dbReference>
<dbReference type="Proteomes" id="UP000398389">
    <property type="component" value="Unassembled WGS sequence"/>
</dbReference>
<dbReference type="InterPro" id="IPR045851">
    <property type="entry name" value="AMP-bd_C_sf"/>
</dbReference>
<dbReference type="InterPro" id="IPR025110">
    <property type="entry name" value="AMP-bd_C"/>
</dbReference>
<dbReference type="Pfam" id="PF00501">
    <property type="entry name" value="AMP-binding"/>
    <property type="match status" value="1"/>
</dbReference>
<evidence type="ECO:0000256" key="2">
    <source>
        <dbReference type="ARBA" id="ARBA00022598"/>
    </source>
</evidence>
<proteinExistence type="inferred from homology"/>
<organism evidence="7 8">
    <name type="scientific">Magnusiomyces paraingens</name>
    <dbReference type="NCBI Taxonomy" id="2606893"/>
    <lineage>
        <taxon>Eukaryota</taxon>
        <taxon>Fungi</taxon>
        <taxon>Dikarya</taxon>
        <taxon>Ascomycota</taxon>
        <taxon>Saccharomycotina</taxon>
        <taxon>Dipodascomycetes</taxon>
        <taxon>Dipodascales</taxon>
        <taxon>Dipodascaceae</taxon>
        <taxon>Magnusiomyces</taxon>
    </lineage>
</organism>
<name>A0A5E8BHB4_9ASCO</name>
<evidence type="ECO:0000256" key="1">
    <source>
        <dbReference type="ARBA" id="ARBA00006432"/>
    </source>
</evidence>
<dbReference type="PROSITE" id="PS00455">
    <property type="entry name" value="AMP_BINDING"/>
    <property type="match status" value="1"/>
</dbReference>
<dbReference type="PANTHER" id="PTHR43859:SF4">
    <property type="entry name" value="BUTANOATE--COA LIGASE AAE1-RELATED"/>
    <property type="match status" value="1"/>
</dbReference>
<evidence type="ECO:0008006" key="9">
    <source>
        <dbReference type="Google" id="ProtNLM"/>
    </source>
</evidence>
<evidence type="ECO:0000313" key="7">
    <source>
        <dbReference type="EMBL" id="VVT50251.1"/>
    </source>
</evidence>
<feature type="domain" description="AMP-binding enzyme C-terminal" evidence="6">
    <location>
        <begin position="504"/>
        <end position="579"/>
    </location>
</feature>
<comment type="similarity">
    <text evidence="1">Belongs to the ATP-dependent AMP-binding enzyme family.</text>
</comment>
<evidence type="ECO:0000259" key="6">
    <source>
        <dbReference type="Pfam" id="PF13193"/>
    </source>
</evidence>
<dbReference type="Pfam" id="PF13193">
    <property type="entry name" value="AMP-binding_C"/>
    <property type="match status" value="1"/>
</dbReference>
<dbReference type="InterPro" id="IPR020845">
    <property type="entry name" value="AMP-binding_CS"/>
</dbReference>
<dbReference type="GO" id="GO:0006631">
    <property type="term" value="P:fatty acid metabolic process"/>
    <property type="evidence" value="ECO:0007669"/>
    <property type="project" value="UniProtKB-KW"/>
</dbReference>
<dbReference type="EMBL" id="CABVLU010000002">
    <property type="protein sequence ID" value="VVT50251.1"/>
    <property type="molecule type" value="Genomic_DNA"/>
</dbReference>
<protein>
    <recommendedName>
        <fullName evidence="9">AMP-dependent synthetase/ligase domain-containing protein</fullName>
    </recommendedName>
</protein>
<sequence length="601" mass="67540">MLSNKFLSRRSSMAIPRLMAVASQLRANSTSSTSPVLRADHPHYVPPPPNNHELNPAYFLYRSSLLEPEAKAIVYRSRTNRYYTRTYAEFADRVKGLAYFFKHNGYKKIAIIAPNTPAHLETMFAATASGGIVEGINYRLTKKEIDYILNLGEADLVIVDREFAHLAEPIPGKRRVIVDEDVADDEIDKLDCEYGRVVRDGIDLDALTYKQGWDGLYAEDIDENSTLGLFFTSGTTGNPKAVEYTHRGVYLAALAQISESQLNCQDSYGNHRCTYLWTLPLFHAAGWTFPYAVTAARGTHVLLRRIDVDYIWGLLTRERITHFSAAPTVNTMLLNSKRAQVLKHEVKVIVAAAPPSAKLFGDMISHNLIPVHSYGLTETYGPSVTRFYKEDWNKMPATKIFENMAKQGYGFLTCQNLKVIKEGSDNMEDEVEANGKEIGEIMIRGNIVAKGYYNDPEATAKAFKNGWFHSGDLAVVHTDGAIEVLDRAKDIIISGGENISSVYVESHIVKYHNILECAVIGIKDDHYGEVPYALITLQDPSQNIDGEDIRKWLRNFLGGYQIPKRIEVVKELPKTSTGKVRKNILRDEWNKKVHGEVKKSA</sequence>
<feature type="domain" description="AMP-dependent synthetase/ligase" evidence="5">
    <location>
        <begin position="67"/>
        <end position="453"/>
    </location>
</feature>